<keyword evidence="3 5" id="KW-0808">Transferase</keyword>
<keyword evidence="4 5" id="KW-0949">S-adenosyl-L-methionine</keyword>
<evidence type="ECO:0000256" key="1">
    <source>
        <dbReference type="ARBA" id="ARBA00001541"/>
    </source>
</evidence>
<dbReference type="PROSITE" id="PS50123">
    <property type="entry name" value="CHER"/>
    <property type="match status" value="1"/>
</dbReference>
<dbReference type="Pfam" id="PF03705">
    <property type="entry name" value="CheR_N"/>
    <property type="match status" value="1"/>
</dbReference>
<dbReference type="InterPro" id="IPR036804">
    <property type="entry name" value="CheR_N_sf"/>
</dbReference>
<dbReference type="Proteomes" id="UP001589628">
    <property type="component" value="Unassembled WGS sequence"/>
</dbReference>
<evidence type="ECO:0000256" key="5">
    <source>
        <dbReference type="PIRNR" id="PIRNR000410"/>
    </source>
</evidence>
<protein>
    <recommendedName>
        <fullName evidence="5">Chemotaxis protein methyltransferase</fullName>
        <ecNumber evidence="5">2.1.1.80</ecNumber>
    </recommendedName>
</protein>
<evidence type="ECO:0000313" key="8">
    <source>
        <dbReference type="Proteomes" id="UP001589628"/>
    </source>
</evidence>
<dbReference type="EC" id="2.1.1.80" evidence="5"/>
<evidence type="ECO:0000259" key="6">
    <source>
        <dbReference type="PROSITE" id="PS50123"/>
    </source>
</evidence>
<proteinExistence type="predicted"/>
<dbReference type="InterPro" id="IPR000780">
    <property type="entry name" value="CheR_MeTrfase"/>
</dbReference>
<dbReference type="RefSeq" id="WP_051527622.1">
    <property type="nucleotide sequence ID" value="NZ_JBHLZN010000005.1"/>
</dbReference>
<evidence type="ECO:0000256" key="4">
    <source>
        <dbReference type="ARBA" id="ARBA00022691"/>
    </source>
</evidence>
<dbReference type="SMART" id="SM00138">
    <property type="entry name" value="MeTrc"/>
    <property type="match status" value="1"/>
</dbReference>
<dbReference type="EMBL" id="JBHLZN010000005">
    <property type="protein sequence ID" value="MFB9887566.1"/>
    <property type="molecule type" value="Genomic_DNA"/>
</dbReference>
<comment type="function">
    <text evidence="5">Methylation of the membrane-bound methyl-accepting chemotaxis proteins (MCP) to form gamma-glutamyl methyl ester residues in MCP.</text>
</comment>
<dbReference type="Gene3D" id="3.40.50.150">
    <property type="entry name" value="Vaccinia Virus protein VP39"/>
    <property type="match status" value="1"/>
</dbReference>
<dbReference type="InterPro" id="IPR022641">
    <property type="entry name" value="CheR_N"/>
</dbReference>
<evidence type="ECO:0000256" key="2">
    <source>
        <dbReference type="ARBA" id="ARBA00022603"/>
    </source>
</evidence>
<evidence type="ECO:0000313" key="7">
    <source>
        <dbReference type="EMBL" id="MFB9887566.1"/>
    </source>
</evidence>
<comment type="catalytic activity">
    <reaction evidence="1 5">
        <text>L-glutamyl-[protein] + S-adenosyl-L-methionine = [protein]-L-glutamate 5-O-methyl ester + S-adenosyl-L-homocysteine</text>
        <dbReference type="Rhea" id="RHEA:24452"/>
        <dbReference type="Rhea" id="RHEA-COMP:10208"/>
        <dbReference type="Rhea" id="RHEA-COMP:10311"/>
        <dbReference type="ChEBI" id="CHEBI:29973"/>
        <dbReference type="ChEBI" id="CHEBI:57856"/>
        <dbReference type="ChEBI" id="CHEBI:59789"/>
        <dbReference type="ChEBI" id="CHEBI:82795"/>
        <dbReference type="EC" id="2.1.1.80"/>
    </reaction>
</comment>
<organism evidence="7 8">
    <name type="scientific">Balneatrix alpica</name>
    <dbReference type="NCBI Taxonomy" id="75684"/>
    <lineage>
        <taxon>Bacteria</taxon>
        <taxon>Pseudomonadati</taxon>
        <taxon>Pseudomonadota</taxon>
        <taxon>Gammaproteobacteria</taxon>
        <taxon>Oceanospirillales</taxon>
        <taxon>Balneatrichaceae</taxon>
        <taxon>Balneatrix</taxon>
    </lineage>
</organism>
<dbReference type="Gene3D" id="1.10.155.10">
    <property type="entry name" value="Chemotaxis receptor methyltransferase CheR, N-terminal domain"/>
    <property type="match status" value="1"/>
</dbReference>
<feature type="domain" description="CheR-type methyltransferase" evidence="6">
    <location>
        <begin position="10"/>
        <end position="279"/>
    </location>
</feature>
<dbReference type="Pfam" id="PF01739">
    <property type="entry name" value="CheR"/>
    <property type="match status" value="1"/>
</dbReference>
<dbReference type="PANTHER" id="PTHR24422:SF19">
    <property type="entry name" value="CHEMOTAXIS PROTEIN METHYLTRANSFERASE"/>
    <property type="match status" value="1"/>
</dbReference>
<dbReference type="PIRSF" id="PIRSF000410">
    <property type="entry name" value="CheR"/>
    <property type="match status" value="1"/>
</dbReference>
<dbReference type="InterPro" id="IPR026024">
    <property type="entry name" value="Chemotaxis_MeTrfase_CheR"/>
</dbReference>
<dbReference type="SUPFAM" id="SSF47757">
    <property type="entry name" value="Chemotaxis receptor methyltransferase CheR, N-terminal domain"/>
    <property type="match status" value="1"/>
</dbReference>
<dbReference type="InterPro" id="IPR029063">
    <property type="entry name" value="SAM-dependent_MTases_sf"/>
</dbReference>
<dbReference type="GO" id="GO:0032259">
    <property type="term" value="P:methylation"/>
    <property type="evidence" value="ECO:0007669"/>
    <property type="project" value="UniProtKB-KW"/>
</dbReference>
<dbReference type="GO" id="GO:0008168">
    <property type="term" value="F:methyltransferase activity"/>
    <property type="evidence" value="ECO:0007669"/>
    <property type="project" value="UniProtKB-KW"/>
</dbReference>
<dbReference type="SUPFAM" id="SSF53335">
    <property type="entry name" value="S-adenosyl-L-methionine-dependent methyltransferases"/>
    <property type="match status" value="1"/>
</dbReference>
<dbReference type="PANTHER" id="PTHR24422">
    <property type="entry name" value="CHEMOTAXIS PROTEIN METHYLTRANSFERASE"/>
    <property type="match status" value="1"/>
</dbReference>
<comment type="caution">
    <text evidence="7">The sequence shown here is derived from an EMBL/GenBank/DDBJ whole genome shotgun (WGS) entry which is preliminary data.</text>
</comment>
<keyword evidence="8" id="KW-1185">Reference proteome</keyword>
<keyword evidence="2 5" id="KW-0489">Methyltransferase</keyword>
<reference evidence="7 8" key="1">
    <citation type="submission" date="2024-09" db="EMBL/GenBank/DDBJ databases">
        <authorList>
            <person name="Sun Q."/>
            <person name="Mori K."/>
        </authorList>
    </citation>
    <scope>NUCLEOTIDE SEQUENCE [LARGE SCALE GENOMIC DNA]</scope>
    <source>
        <strain evidence="7 8">ATCC 51285</strain>
    </source>
</reference>
<name>A0ABV5ZHF1_9GAMM</name>
<dbReference type="InterPro" id="IPR050903">
    <property type="entry name" value="Bact_Chemotaxis_MeTrfase"/>
</dbReference>
<evidence type="ECO:0000256" key="3">
    <source>
        <dbReference type="ARBA" id="ARBA00022679"/>
    </source>
</evidence>
<sequence length="279" mass="31656">MAITPEARATGQREFLLTGEDFTRICELVYQLSGIVLGEAKREMVYSRLARRLRQLELRSFSEYIALLEDETGQERIAFINALTTNLTAFFRESHHFDYVVTQVIPLLKARTGPKRVRMWSAACSTGEEAYSLAMVLAEHFDSSWDVKVLATDLDSNVVAAAKQGSYPLARLEQLPGWARKRWVTIEGDHLSIRPEVRQLVTFKQLNLLGAWPMRGPFDVVFCRNVVIYFDRPTQATLFSRIADMLAPQGTLFIGHSETLNQVSSRFISQGNTIYTRAS</sequence>
<accession>A0ABV5ZHF1</accession>
<dbReference type="InterPro" id="IPR022642">
    <property type="entry name" value="CheR_C"/>
</dbReference>
<dbReference type="PRINTS" id="PR00996">
    <property type="entry name" value="CHERMTFRASE"/>
</dbReference>
<gene>
    <name evidence="7" type="ORF">ACFFLH_14185</name>
</gene>